<keyword evidence="1" id="KW-0812">Transmembrane</keyword>
<evidence type="ECO:0000313" key="3">
    <source>
        <dbReference type="Proteomes" id="UP001596004"/>
    </source>
</evidence>
<protein>
    <submittedName>
        <fullName evidence="2">Uncharacterized protein</fullName>
    </submittedName>
</protein>
<reference evidence="3" key="1">
    <citation type="journal article" date="2019" name="Int. J. Syst. Evol. Microbiol.">
        <title>The Global Catalogue of Microorganisms (GCM) 10K type strain sequencing project: providing services to taxonomists for standard genome sequencing and annotation.</title>
        <authorList>
            <consortium name="The Broad Institute Genomics Platform"/>
            <consortium name="The Broad Institute Genome Sequencing Center for Infectious Disease"/>
            <person name="Wu L."/>
            <person name="Ma J."/>
        </authorList>
    </citation>
    <scope>NUCLEOTIDE SEQUENCE [LARGE SCALE GENOMIC DNA]</scope>
    <source>
        <strain evidence="3">CGMCC 4.7132</strain>
    </source>
</reference>
<accession>A0ABV9CGW7</accession>
<evidence type="ECO:0000256" key="1">
    <source>
        <dbReference type="SAM" id="Phobius"/>
    </source>
</evidence>
<keyword evidence="1" id="KW-1133">Transmembrane helix</keyword>
<feature type="transmembrane region" description="Helical" evidence="1">
    <location>
        <begin position="12"/>
        <end position="39"/>
    </location>
</feature>
<dbReference type="Proteomes" id="UP001596004">
    <property type="component" value="Unassembled WGS sequence"/>
</dbReference>
<sequence>MSLRVNGVPGRLTGAMGLVFAFGYAGLVVAAADQIMLCLERRGHLNWRRTGRKTLSTVPRVRLDTLLEDASSR</sequence>
<gene>
    <name evidence="2" type="ORF">ACFO60_14230</name>
</gene>
<comment type="caution">
    <text evidence="2">The sequence shown here is derived from an EMBL/GenBank/DDBJ whole genome shotgun (WGS) entry which is preliminary data.</text>
</comment>
<keyword evidence="1" id="KW-0472">Membrane</keyword>
<name>A0ABV9CGW7_9ACTN</name>
<proteinExistence type="predicted"/>
<organism evidence="2 3">
    <name type="scientific">Sphaerisporangium dianthi</name>
    <dbReference type="NCBI Taxonomy" id="1436120"/>
    <lineage>
        <taxon>Bacteria</taxon>
        <taxon>Bacillati</taxon>
        <taxon>Actinomycetota</taxon>
        <taxon>Actinomycetes</taxon>
        <taxon>Streptosporangiales</taxon>
        <taxon>Streptosporangiaceae</taxon>
        <taxon>Sphaerisporangium</taxon>
    </lineage>
</organism>
<keyword evidence="3" id="KW-1185">Reference proteome</keyword>
<dbReference type="RefSeq" id="WP_380840634.1">
    <property type="nucleotide sequence ID" value="NZ_JBHSFP010000008.1"/>
</dbReference>
<evidence type="ECO:0000313" key="2">
    <source>
        <dbReference type="EMBL" id="MFC4531930.1"/>
    </source>
</evidence>
<dbReference type="EMBL" id="JBHSFP010000008">
    <property type="protein sequence ID" value="MFC4531930.1"/>
    <property type="molecule type" value="Genomic_DNA"/>
</dbReference>